<evidence type="ECO:0000313" key="4">
    <source>
        <dbReference type="Proteomes" id="UP001501411"/>
    </source>
</evidence>
<evidence type="ECO:0000313" key="3">
    <source>
        <dbReference type="EMBL" id="GAA4803654.1"/>
    </source>
</evidence>
<organism evidence="3 4">
    <name type="scientific">Olivibacter ginsenosidimutans</name>
    <dbReference type="NCBI Taxonomy" id="1176537"/>
    <lineage>
        <taxon>Bacteria</taxon>
        <taxon>Pseudomonadati</taxon>
        <taxon>Bacteroidota</taxon>
        <taxon>Sphingobacteriia</taxon>
        <taxon>Sphingobacteriales</taxon>
        <taxon>Sphingobacteriaceae</taxon>
        <taxon>Olivibacter</taxon>
    </lineage>
</organism>
<dbReference type="PROSITE" id="PS51782">
    <property type="entry name" value="LYSM"/>
    <property type="match status" value="2"/>
</dbReference>
<evidence type="ECO:0000256" key="1">
    <source>
        <dbReference type="SAM" id="SignalP"/>
    </source>
</evidence>
<name>A0ABP9C6B6_9SPHI</name>
<dbReference type="CDD" id="cd16894">
    <property type="entry name" value="MltD-like"/>
    <property type="match status" value="1"/>
</dbReference>
<dbReference type="Pfam" id="PF01464">
    <property type="entry name" value="SLT"/>
    <property type="match status" value="1"/>
</dbReference>
<feature type="signal peptide" evidence="1">
    <location>
        <begin position="1"/>
        <end position="22"/>
    </location>
</feature>
<dbReference type="PANTHER" id="PTHR33734:SF22">
    <property type="entry name" value="MEMBRANE-BOUND LYTIC MUREIN TRANSGLYCOSYLASE D"/>
    <property type="match status" value="1"/>
</dbReference>
<dbReference type="InterPro" id="IPR018392">
    <property type="entry name" value="LysM"/>
</dbReference>
<dbReference type="SUPFAM" id="SSF54106">
    <property type="entry name" value="LysM domain"/>
    <property type="match status" value="2"/>
</dbReference>
<feature type="chain" id="PRO_5046496601" description="LysM domain-containing protein" evidence="1">
    <location>
        <begin position="23"/>
        <end position="468"/>
    </location>
</feature>
<accession>A0ABP9C6B6</accession>
<protein>
    <recommendedName>
        <fullName evidence="2">LysM domain-containing protein</fullName>
    </recommendedName>
</protein>
<dbReference type="SUPFAM" id="SSF53955">
    <property type="entry name" value="Lysozyme-like"/>
    <property type="match status" value="1"/>
</dbReference>
<dbReference type="InterPro" id="IPR023346">
    <property type="entry name" value="Lysozyme-like_dom_sf"/>
</dbReference>
<dbReference type="EMBL" id="BAABIQ010000043">
    <property type="protein sequence ID" value="GAA4803654.1"/>
    <property type="molecule type" value="Genomic_DNA"/>
</dbReference>
<gene>
    <name evidence="3" type="ORF">GCM10023231_35870</name>
</gene>
<evidence type="ECO:0000259" key="2">
    <source>
        <dbReference type="PROSITE" id="PS51782"/>
    </source>
</evidence>
<feature type="domain" description="LysM" evidence="2">
    <location>
        <begin position="357"/>
        <end position="400"/>
    </location>
</feature>
<dbReference type="PANTHER" id="PTHR33734">
    <property type="entry name" value="LYSM DOMAIN-CONTAINING GPI-ANCHORED PROTEIN 2"/>
    <property type="match status" value="1"/>
</dbReference>
<feature type="domain" description="LysM" evidence="2">
    <location>
        <begin position="421"/>
        <end position="465"/>
    </location>
</feature>
<dbReference type="Gene3D" id="3.10.350.10">
    <property type="entry name" value="LysM domain"/>
    <property type="match status" value="2"/>
</dbReference>
<keyword evidence="1" id="KW-0732">Signal</keyword>
<keyword evidence="4" id="KW-1185">Reference proteome</keyword>
<dbReference type="SMART" id="SM00257">
    <property type="entry name" value="LysM"/>
    <property type="match status" value="2"/>
</dbReference>
<dbReference type="RefSeq" id="WP_345233963.1">
    <property type="nucleotide sequence ID" value="NZ_BAABIQ010000043.1"/>
</dbReference>
<reference evidence="4" key="1">
    <citation type="journal article" date="2019" name="Int. J. Syst. Evol. Microbiol.">
        <title>The Global Catalogue of Microorganisms (GCM) 10K type strain sequencing project: providing services to taxonomists for standard genome sequencing and annotation.</title>
        <authorList>
            <consortium name="The Broad Institute Genomics Platform"/>
            <consortium name="The Broad Institute Genome Sequencing Center for Infectious Disease"/>
            <person name="Wu L."/>
            <person name="Ma J."/>
        </authorList>
    </citation>
    <scope>NUCLEOTIDE SEQUENCE [LARGE SCALE GENOMIC DNA]</scope>
    <source>
        <strain evidence="4">JCM 18200</strain>
    </source>
</reference>
<proteinExistence type="predicted"/>
<dbReference type="Gene3D" id="1.10.530.10">
    <property type="match status" value="1"/>
</dbReference>
<dbReference type="InterPro" id="IPR036779">
    <property type="entry name" value="LysM_dom_sf"/>
</dbReference>
<dbReference type="Proteomes" id="UP001501411">
    <property type="component" value="Unassembled WGS sequence"/>
</dbReference>
<dbReference type="CDD" id="cd00118">
    <property type="entry name" value="LysM"/>
    <property type="match status" value="1"/>
</dbReference>
<dbReference type="InterPro" id="IPR008258">
    <property type="entry name" value="Transglycosylase_SLT_dom_1"/>
</dbReference>
<sequence>MGLKRFSAFAVGVLFCAQLAQAVTHEGTDDLLAKDGEATLSKEDSSIRKEVPIKDLSWYLAPHNIKQQLDTLQKAVPLTYNNYVQSYIEAYASPRYRNHLSKMLGLAQYYFPIYEKVFAETNLPQEIKYLSIIESALNPHAVSRVGATGPWQFMFATAKAFNLNMDNYVDERKDPYAATYAAAAYLKEAYDEFGDWQLAIASYNCGKGNVERAIQRSGLAKPDFWSVRQYLPQETRNYVPAYIAMTYVLSNSAALRLTPNAEHVFISENGTDAILIDKFVSLASVAEALNIDISQLSALNPAYKKNIINGTPESPKRLILPAVDKTAYASLYAVLNTNTEAPVQVMTASTKISEKPIYHLVKRGESLGSVASRYRVEIQDLKAWNNLKRNMIVPGQRLKIEGQVSSAPTKASRKTTTIQYATYRVKRGDTLSRIAQKYKGVTVSSLKAMNNLKGQTIKPGMTLKVNRL</sequence>
<comment type="caution">
    <text evidence="3">The sequence shown here is derived from an EMBL/GenBank/DDBJ whole genome shotgun (WGS) entry which is preliminary data.</text>
</comment>
<dbReference type="Pfam" id="PF01476">
    <property type="entry name" value="LysM"/>
    <property type="match status" value="2"/>
</dbReference>